<organism evidence="8 9">
    <name type="scientific">Lichenicoccus roseus</name>
    <dbReference type="NCBI Taxonomy" id="2683649"/>
    <lineage>
        <taxon>Bacteria</taxon>
        <taxon>Pseudomonadati</taxon>
        <taxon>Pseudomonadota</taxon>
        <taxon>Alphaproteobacteria</taxon>
        <taxon>Acetobacterales</taxon>
        <taxon>Acetobacteraceae</taxon>
        <taxon>Lichenicoccus</taxon>
    </lineage>
</organism>
<evidence type="ECO:0000256" key="6">
    <source>
        <dbReference type="SAM" id="MobiDB-lite"/>
    </source>
</evidence>
<feature type="compositionally biased region" description="Basic and acidic residues" evidence="6">
    <location>
        <begin position="438"/>
        <end position="447"/>
    </location>
</feature>
<dbReference type="NCBIfam" id="TIGR02783">
    <property type="entry name" value="TrbL_P"/>
    <property type="match status" value="1"/>
</dbReference>
<evidence type="ECO:0000256" key="5">
    <source>
        <dbReference type="ARBA" id="ARBA00023136"/>
    </source>
</evidence>
<comment type="similarity">
    <text evidence="2">Belongs to the TrbL/VirB6 family.</text>
</comment>
<accession>A0A5R9J0I0</accession>
<feature type="transmembrane region" description="Helical" evidence="7">
    <location>
        <begin position="84"/>
        <end position="106"/>
    </location>
</feature>
<dbReference type="InterPro" id="IPR007688">
    <property type="entry name" value="Conjugal_tfr_TrbL/VirB6"/>
</dbReference>
<comment type="subcellular location">
    <subcellularLocation>
        <location evidence="1">Membrane</location>
        <topology evidence="1">Multi-pass membrane protein</topology>
    </subcellularLocation>
</comment>
<dbReference type="AlphaFoldDB" id="A0A5R9J0I0"/>
<feature type="transmembrane region" description="Helical" evidence="7">
    <location>
        <begin position="270"/>
        <end position="290"/>
    </location>
</feature>
<sequence>MAISKSSDEKVERPIARSPWPRPVAIAAVLSLLVEGQAHAAGVAYDLGPVEAVTDIFLRSGANWENALKTVALTLFQSLVVIEIVWTVGLTLIAGADLLGLLAVLLRQLIVIGFFYWLLLGGATYPLAIINSFGQAAGMANAASGGNVISRPEDIVAAGISLAAAVWNGFTFQHPGLDFLLAIAGMVILCVMVGAAATLVEVLVEATLVAYAGLLLLGFGATAFTRDYAINYLRWAVSIGLKKMFVLLILGLGIGVVQQLSAYVGHQASVIPAGEIGVLVAVPLLFWRLADKLPYKAQELVAGTSSYHPLNFGSGLRQSALMAAAATTGAVGAATAAGAAFSLAQQQLGGNGSAGQAGGGTDGGGGPGGGGGGGGDGGTGGGTGSNSGPGFGATARQAARNLSGAMRNDVGMRMTGDHTARLLNSGWRMAKGMSNEGGKLKGDEKSS</sequence>
<proteinExistence type="inferred from homology"/>
<dbReference type="GO" id="GO:0030255">
    <property type="term" value="P:protein secretion by the type IV secretion system"/>
    <property type="evidence" value="ECO:0007669"/>
    <property type="project" value="InterPro"/>
</dbReference>
<evidence type="ECO:0000313" key="9">
    <source>
        <dbReference type="Proteomes" id="UP000305654"/>
    </source>
</evidence>
<dbReference type="Proteomes" id="UP000305654">
    <property type="component" value="Unassembled WGS sequence"/>
</dbReference>
<keyword evidence="9" id="KW-1185">Reference proteome</keyword>
<dbReference type="InterPro" id="IPR014150">
    <property type="entry name" value="Conjugal_tfr_TrbL"/>
</dbReference>
<evidence type="ECO:0000313" key="8">
    <source>
        <dbReference type="EMBL" id="TLU71180.1"/>
    </source>
</evidence>
<evidence type="ECO:0000256" key="1">
    <source>
        <dbReference type="ARBA" id="ARBA00004141"/>
    </source>
</evidence>
<dbReference type="EMBL" id="VCDI01000008">
    <property type="protein sequence ID" value="TLU71180.1"/>
    <property type="molecule type" value="Genomic_DNA"/>
</dbReference>
<comment type="caution">
    <text evidence="8">The sequence shown here is derived from an EMBL/GenBank/DDBJ whole genome shotgun (WGS) entry which is preliminary data.</text>
</comment>
<protein>
    <submittedName>
        <fullName evidence="8">P-type conjugative transfer protein TrbL</fullName>
    </submittedName>
</protein>
<evidence type="ECO:0000256" key="7">
    <source>
        <dbReference type="SAM" id="Phobius"/>
    </source>
</evidence>
<dbReference type="GO" id="GO:0016020">
    <property type="term" value="C:membrane"/>
    <property type="evidence" value="ECO:0007669"/>
    <property type="project" value="UniProtKB-SubCell"/>
</dbReference>
<evidence type="ECO:0000256" key="3">
    <source>
        <dbReference type="ARBA" id="ARBA00022692"/>
    </source>
</evidence>
<evidence type="ECO:0000256" key="2">
    <source>
        <dbReference type="ARBA" id="ARBA00007802"/>
    </source>
</evidence>
<evidence type="ECO:0000256" key="4">
    <source>
        <dbReference type="ARBA" id="ARBA00022989"/>
    </source>
</evidence>
<feature type="transmembrane region" description="Helical" evidence="7">
    <location>
        <begin position="179"/>
        <end position="200"/>
    </location>
</feature>
<feature type="transmembrane region" description="Helical" evidence="7">
    <location>
        <begin position="245"/>
        <end position="264"/>
    </location>
</feature>
<feature type="transmembrane region" description="Helical" evidence="7">
    <location>
        <begin position="113"/>
        <end position="135"/>
    </location>
</feature>
<keyword evidence="3 7" id="KW-0812">Transmembrane</keyword>
<name>A0A5R9J0I0_9PROT</name>
<feature type="region of interest" description="Disordered" evidence="6">
    <location>
        <begin position="427"/>
        <end position="447"/>
    </location>
</feature>
<reference evidence="8 9" key="1">
    <citation type="submission" date="2019-05" db="EMBL/GenBank/DDBJ databases">
        <authorList>
            <person name="Pankratov T."/>
            <person name="Grouzdev D."/>
        </authorList>
    </citation>
    <scope>NUCLEOTIDE SEQUENCE [LARGE SCALE GENOMIC DNA]</scope>
    <source>
        <strain evidence="8 9">KEBCLARHB70R</strain>
    </source>
</reference>
<keyword evidence="4 7" id="KW-1133">Transmembrane helix</keyword>
<feature type="transmembrane region" description="Helical" evidence="7">
    <location>
        <begin position="206"/>
        <end position="224"/>
    </location>
</feature>
<feature type="transmembrane region" description="Helical" evidence="7">
    <location>
        <begin position="155"/>
        <end position="172"/>
    </location>
</feature>
<dbReference type="Pfam" id="PF04610">
    <property type="entry name" value="TrbL"/>
    <property type="match status" value="1"/>
</dbReference>
<feature type="region of interest" description="Disordered" evidence="6">
    <location>
        <begin position="351"/>
        <end position="394"/>
    </location>
</feature>
<keyword evidence="5 7" id="KW-0472">Membrane</keyword>
<gene>
    <name evidence="8" type="primary">trbL</name>
    <name evidence="8" type="ORF">FE263_18595</name>
</gene>
<feature type="compositionally biased region" description="Gly residues" evidence="6">
    <location>
        <begin position="351"/>
        <end position="391"/>
    </location>
</feature>